<feature type="domain" description="C2H2-type" evidence="3">
    <location>
        <begin position="367"/>
        <end position="394"/>
    </location>
</feature>
<reference evidence="4 5" key="1">
    <citation type="submission" date="2024-08" db="EMBL/GenBank/DDBJ databases">
        <authorList>
            <person name="Cucini C."/>
            <person name="Frati F."/>
        </authorList>
    </citation>
    <scope>NUCLEOTIDE SEQUENCE [LARGE SCALE GENOMIC DNA]</scope>
</reference>
<dbReference type="PROSITE" id="PS50157">
    <property type="entry name" value="ZINC_FINGER_C2H2_2"/>
    <property type="match status" value="1"/>
</dbReference>
<sequence>MSYKRTSQKCLFCATPCPSTFTIVEGQVKRLKSDPHTEQCHSDPSFLEERGVPILGEQLKVVFILKNLLQIQDEKLCEFLGKFGGQLNPEFWVQLCSTCEEAVHKYYEIFKESFKLQKRLNTISSQLKEQIIQGSRAAADDDDDKVVDEELTEEKIWKEVREEVIKTSPAVLKDYQYPACIFEDENENEDEINIAEAETLVNPMDLLKEEINISNSLFLSPGEAAEPQNADTTSDDNDHDLSTSEIELQNPTCQNSNSYDSGQVKLYTFPDPPNRPPLEYLSFREDRKQRYKCLECLFEAYSFGRIKQHFELHRPGSGAVPCSICGMLVASDPRRMTLHKTTYHPHAVPQLKSGKRKSKSAPWSDIYECADCGAIYQSRARLNVHRKLHMEADAGGEKCMECGWLVKNIAQHVGYWHPLDGTRVAEIRRQKVTGDIYYA</sequence>
<proteinExistence type="predicted"/>
<keyword evidence="1" id="KW-0863">Zinc-finger</keyword>
<evidence type="ECO:0000259" key="3">
    <source>
        <dbReference type="PROSITE" id="PS50157"/>
    </source>
</evidence>
<dbReference type="PROSITE" id="PS00028">
    <property type="entry name" value="ZINC_FINGER_C2H2_1"/>
    <property type="match status" value="1"/>
</dbReference>
<gene>
    <name evidence="4" type="ORF">ODALV1_LOCUS29601</name>
</gene>
<organism evidence="4 5">
    <name type="scientific">Orchesella dallaii</name>
    <dbReference type="NCBI Taxonomy" id="48710"/>
    <lineage>
        <taxon>Eukaryota</taxon>
        <taxon>Metazoa</taxon>
        <taxon>Ecdysozoa</taxon>
        <taxon>Arthropoda</taxon>
        <taxon>Hexapoda</taxon>
        <taxon>Collembola</taxon>
        <taxon>Entomobryomorpha</taxon>
        <taxon>Entomobryoidea</taxon>
        <taxon>Orchesellidae</taxon>
        <taxon>Orchesellinae</taxon>
        <taxon>Orchesella</taxon>
    </lineage>
</organism>
<keyword evidence="1" id="KW-0479">Metal-binding</keyword>
<keyword evidence="1" id="KW-0862">Zinc</keyword>
<dbReference type="SMART" id="SM00355">
    <property type="entry name" value="ZnF_C2H2"/>
    <property type="match status" value="3"/>
</dbReference>
<dbReference type="EMBL" id="CAXLJM020000157">
    <property type="protein sequence ID" value="CAL8143466.1"/>
    <property type="molecule type" value="Genomic_DNA"/>
</dbReference>
<feature type="region of interest" description="Disordered" evidence="2">
    <location>
        <begin position="222"/>
        <end position="242"/>
    </location>
</feature>
<evidence type="ECO:0000313" key="4">
    <source>
        <dbReference type="EMBL" id="CAL8143466.1"/>
    </source>
</evidence>
<evidence type="ECO:0000313" key="5">
    <source>
        <dbReference type="Proteomes" id="UP001642540"/>
    </source>
</evidence>
<comment type="caution">
    <text evidence="4">The sequence shown here is derived from an EMBL/GenBank/DDBJ whole genome shotgun (WGS) entry which is preliminary data.</text>
</comment>
<name>A0ABP1S4W6_9HEXA</name>
<keyword evidence="5" id="KW-1185">Reference proteome</keyword>
<evidence type="ECO:0000256" key="1">
    <source>
        <dbReference type="PROSITE-ProRule" id="PRU00042"/>
    </source>
</evidence>
<protein>
    <recommendedName>
        <fullName evidence="3">C2H2-type domain-containing protein</fullName>
    </recommendedName>
</protein>
<accession>A0ABP1S4W6</accession>
<evidence type="ECO:0000256" key="2">
    <source>
        <dbReference type="SAM" id="MobiDB-lite"/>
    </source>
</evidence>
<dbReference type="InterPro" id="IPR013087">
    <property type="entry name" value="Znf_C2H2_type"/>
</dbReference>
<dbReference type="Proteomes" id="UP001642540">
    <property type="component" value="Unassembled WGS sequence"/>
</dbReference>